<evidence type="ECO:0000259" key="8">
    <source>
        <dbReference type="PROSITE" id="PS50113"/>
    </source>
</evidence>
<dbReference type="InterPro" id="IPR004358">
    <property type="entry name" value="Sig_transdc_His_kin-like_C"/>
</dbReference>
<evidence type="ECO:0000256" key="4">
    <source>
        <dbReference type="ARBA" id="ARBA00022679"/>
    </source>
</evidence>
<dbReference type="AlphaFoldDB" id="A0A9X0HMJ9"/>
<dbReference type="SUPFAM" id="SSF47384">
    <property type="entry name" value="Homodimeric domain of signal transducing histidine kinase"/>
    <property type="match status" value="1"/>
</dbReference>
<dbReference type="InterPro" id="IPR005467">
    <property type="entry name" value="His_kinase_dom"/>
</dbReference>
<dbReference type="SMART" id="SM00387">
    <property type="entry name" value="HATPase_c"/>
    <property type="match status" value="1"/>
</dbReference>
<dbReference type="CDD" id="cd00082">
    <property type="entry name" value="HisKA"/>
    <property type="match status" value="1"/>
</dbReference>
<dbReference type="SMART" id="SM00086">
    <property type="entry name" value="PAC"/>
    <property type="match status" value="3"/>
</dbReference>
<dbReference type="Proteomes" id="UP000054223">
    <property type="component" value="Unassembled WGS sequence"/>
</dbReference>
<dbReference type="InterPro" id="IPR052162">
    <property type="entry name" value="Sensor_kinase/Photoreceptor"/>
</dbReference>
<evidence type="ECO:0000256" key="2">
    <source>
        <dbReference type="ARBA" id="ARBA00012438"/>
    </source>
</evidence>
<keyword evidence="3" id="KW-0597">Phosphoprotein</keyword>
<dbReference type="InterPro" id="IPR013655">
    <property type="entry name" value="PAS_fold_3"/>
</dbReference>
<comment type="caution">
    <text evidence="9">The sequence shown here is derived from an EMBL/GenBank/DDBJ whole genome shotgun (WGS) entry which is preliminary data.</text>
</comment>
<dbReference type="InterPro" id="IPR000700">
    <property type="entry name" value="PAS-assoc_C"/>
</dbReference>
<evidence type="ECO:0000313" key="9">
    <source>
        <dbReference type="EMBL" id="KUG08709.1"/>
    </source>
</evidence>
<dbReference type="Gene3D" id="3.30.565.10">
    <property type="entry name" value="Histidine kinase-like ATPase, C-terminal domain"/>
    <property type="match status" value="1"/>
</dbReference>
<dbReference type="PANTHER" id="PTHR43304:SF1">
    <property type="entry name" value="PAC DOMAIN-CONTAINING PROTEIN"/>
    <property type="match status" value="1"/>
</dbReference>
<feature type="domain" description="PAC" evidence="8">
    <location>
        <begin position="532"/>
        <end position="587"/>
    </location>
</feature>
<dbReference type="InterPro" id="IPR013656">
    <property type="entry name" value="PAS_4"/>
</dbReference>
<name>A0A9X0HMJ9_SOLP1</name>
<organism evidence="9 10">
    <name type="scientific">Solirubrum puertoriconensis</name>
    <dbReference type="NCBI Taxonomy" id="1751427"/>
    <lineage>
        <taxon>Bacteria</taxon>
        <taxon>Pseudomonadati</taxon>
        <taxon>Bacteroidota</taxon>
        <taxon>Cytophagia</taxon>
        <taxon>Cytophagales</taxon>
    </lineage>
</organism>
<dbReference type="RefSeq" id="WP_059070456.1">
    <property type="nucleotide sequence ID" value="NZ_LNAL01000006.1"/>
</dbReference>
<dbReference type="OrthoDB" id="9766459at2"/>
<dbReference type="SUPFAM" id="SSF55874">
    <property type="entry name" value="ATPase domain of HSP90 chaperone/DNA topoisomerase II/histidine kinase"/>
    <property type="match status" value="1"/>
</dbReference>
<accession>A0A9X0HMJ9</accession>
<proteinExistence type="predicted"/>
<keyword evidence="10" id="KW-1185">Reference proteome</keyword>
<evidence type="ECO:0000256" key="3">
    <source>
        <dbReference type="ARBA" id="ARBA00022553"/>
    </source>
</evidence>
<dbReference type="CDD" id="cd00130">
    <property type="entry name" value="PAS"/>
    <property type="match status" value="3"/>
</dbReference>
<dbReference type="GO" id="GO:0000155">
    <property type="term" value="F:phosphorelay sensor kinase activity"/>
    <property type="evidence" value="ECO:0007669"/>
    <property type="project" value="InterPro"/>
</dbReference>
<dbReference type="InterPro" id="IPR036097">
    <property type="entry name" value="HisK_dim/P_sf"/>
</dbReference>
<dbReference type="Pfam" id="PF08447">
    <property type="entry name" value="PAS_3"/>
    <property type="match status" value="1"/>
</dbReference>
<dbReference type="PROSITE" id="PS50113">
    <property type="entry name" value="PAC"/>
    <property type="match status" value="3"/>
</dbReference>
<evidence type="ECO:0000313" key="10">
    <source>
        <dbReference type="Proteomes" id="UP000054223"/>
    </source>
</evidence>
<dbReference type="SMART" id="SM00091">
    <property type="entry name" value="PAS"/>
    <property type="match status" value="4"/>
</dbReference>
<evidence type="ECO:0000259" key="7">
    <source>
        <dbReference type="PROSITE" id="PS50112"/>
    </source>
</evidence>
<keyword evidence="4" id="KW-0808">Transferase</keyword>
<dbReference type="InterPro" id="IPR036890">
    <property type="entry name" value="HATPase_C_sf"/>
</dbReference>
<dbReference type="SMART" id="SM00388">
    <property type="entry name" value="HisKA"/>
    <property type="match status" value="1"/>
</dbReference>
<protein>
    <recommendedName>
        <fullName evidence="2">histidine kinase</fullName>
        <ecNumber evidence="2">2.7.13.3</ecNumber>
    </recommendedName>
</protein>
<dbReference type="InterPro" id="IPR003661">
    <property type="entry name" value="HisK_dim/P_dom"/>
</dbReference>
<dbReference type="Pfam" id="PF08448">
    <property type="entry name" value="PAS_4"/>
    <property type="match status" value="4"/>
</dbReference>
<feature type="domain" description="PAC" evidence="8">
    <location>
        <begin position="241"/>
        <end position="294"/>
    </location>
</feature>
<dbReference type="FunFam" id="3.30.450.20:FF:000099">
    <property type="entry name" value="Sensory box sensor histidine kinase"/>
    <property type="match status" value="1"/>
</dbReference>
<feature type="domain" description="PAS" evidence="7">
    <location>
        <begin position="588"/>
        <end position="658"/>
    </location>
</feature>
<dbReference type="PRINTS" id="PR00344">
    <property type="entry name" value="BCTRLSENSOR"/>
</dbReference>
<dbReference type="Pfam" id="PF02518">
    <property type="entry name" value="HATPase_c"/>
    <property type="match status" value="1"/>
</dbReference>
<feature type="domain" description="PAS" evidence="7">
    <location>
        <begin position="457"/>
        <end position="528"/>
    </location>
</feature>
<dbReference type="PANTHER" id="PTHR43304">
    <property type="entry name" value="PHYTOCHROME-LIKE PROTEIN CPH1"/>
    <property type="match status" value="1"/>
</dbReference>
<dbReference type="InterPro" id="IPR001610">
    <property type="entry name" value="PAC"/>
</dbReference>
<reference evidence="9 10" key="1">
    <citation type="submission" date="2015-11" db="EMBL/GenBank/DDBJ databases">
        <title>Solirubrum puertoriconensis gen. nov. an environmental bacteria isolated in Puerto Rico.</title>
        <authorList>
            <person name="Cuebas-Irizarry M.F."/>
            <person name="Montalvo-Rodriguez R."/>
        </authorList>
    </citation>
    <scope>NUCLEOTIDE SEQUENCE [LARGE SCALE GENOMIC DNA]</scope>
    <source>
        <strain evidence="9 10">MC1A</strain>
    </source>
</reference>
<evidence type="ECO:0000256" key="5">
    <source>
        <dbReference type="ARBA" id="ARBA00022777"/>
    </source>
</evidence>
<dbReference type="EC" id="2.7.13.3" evidence="2"/>
<dbReference type="InterPro" id="IPR035965">
    <property type="entry name" value="PAS-like_dom_sf"/>
</dbReference>
<dbReference type="Gene3D" id="3.30.450.20">
    <property type="entry name" value="PAS domain"/>
    <property type="match status" value="5"/>
</dbReference>
<dbReference type="InterPro" id="IPR003594">
    <property type="entry name" value="HATPase_dom"/>
</dbReference>
<gene>
    <name evidence="9" type="ORF">ASU33_11245</name>
</gene>
<dbReference type="FunFam" id="3.30.565.10:FF:000006">
    <property type="entry name" value="Sensor histidine kinase WalK"/>
    <property type="match status" value="1"/>
</dbReference>
<dbReference type="PROSITE" id="PS50109">
    <property type="entry name" value="HIS_KIN"/>
    <property type="match status" value="1"/>
</dbReference>
<dbReference type="Gene3D" id="1.10.287.130">
    <property type="match status" value="1"/>
</dbReference>
<feature type="domain" description="PAC" evidence="8">
    <location>
        <begin position="661"/>
        <end position="713"/>
    </location>
</feature>
<keyword evidence="5" id="KW-0418">Kinase</keyword>
<evidence type="ECO:0000256" key="1">
    <source>
        <dbReference type="ARBA" id="ARBA00000085"/>
    </source>
</evidence>
<feature type="domain" description="Histidine kinase" evidence="6">
    <location>
        <begin position="856"/>
        <end position="1073"/>
    </location>
</feature>
<evidence type="ECO:0000259" key="6">
    <source>
        <dbReference type="PROSITE" id="PS50109"/>
    </source>
</evidence>
<dbReference type="EMBL" id="LNAL01000006">
    <property type="protein sequence ID" value="KUG08709.1"/>
    <property type="molecule type" value="Genomic_DNA"/>
</dbReference>
<sequence length="1077" mass="121292">MSFSAVQATQPADLPTWLPYDELLCEVLNVSMTGLIFYLPIYDPAGSGTIVDFTFVYLNPTAQRMMRMPARPTLTHMEQWPHSKEHGTFDFHVDAYLTGEPRSYNINYQADGYDNYYRLTARRAGEGLLVSFTDTADQPRSPVEIALRESQAREQAARAEIEAQRQQLQGIFNQAPVAIALLDGPEYRIALANPSVCEIWARPQAQVVGLPLFDALPEVRGQGLEELLEGVLRTGQPYVGTELPIQLLRHGSLETVYFNFVYQPQYNQGGETVGILVVATDVTSQVLARQQVQELNQELEGKVQERTQAALALQADLLAAAQRQVQQRETFFQIFEQTPASIALLRGPEHRFEYVNAAYQQLFPGRQLVGLPLAEALPETAAQGFVAWMNNVYQTGETFFGNEVLLTVEQLDGGPAKDVYFTFTYQAYQENGVTVGISIFAYDVTEQVLAKRQREAQQAQLAELFEQAPVAIVVMQGPEHRIEVVNPPAAQIWGHTQEEVLGKPLLEALPEVRDQGFKELLDRVAATGEAFVAQEVTAVLPRDGEMKTVYLNFVYQPLRDLQGLVNGVAAVAVDVSEQVAARRRVERNEQELRTLTDAIDQLVWTASPAGELEFFNAQWYRYTGSSWEQSRGTGWTLYYHPSDLPLLQQLWKESQQNGTAYHLEARLRDAEGTYRWFLIRAQPLRDASGRILRWFGTNTDIDERRHQEQELARAGELVRATLDSSADMIQVLDAVRDANGRIIDFRWRLLNAVATSSLGGDMVGRRLCEYHPGVKESGVFERFVQVMETGEPQRYELEYRHEQFNGWFEQSAVRLGDGLVTITADITVRKQAEQHLQATNEQLRRTNIDLDNFIYTASHDLKAPITNIEGLLYLLRDELPVEALRNEYVEVTLTRMMESVERFKRTIENLTDVSKLQKEHSQAATAVQLAPVVEEVRLDLGPLLQESRARLQIDVAGVPAVLISEKNLRSVVFNLLSNALKYRAPEREPDIRVRARVQDEFTVLEVTDNGLGIDPAFQSKLFTMFQRFHDHVEGTGVGLFMVKRIVENAGGQINVRSQLGAGTTFTVSLPNMPGPTA</sequence>
<dbReference type="PROSITE" id="PS50112">
    <property type="entry name" value="PAS"/>
    <property type="match status" value="2"/>
</dbReference>
<dbReference type="NCBIfam" id="TIGR00229">
    <property type="entry name" value="sensory_box"/>
    <property type="match status" value="2"/>
</dbReference>
<comment type="catalytic activity">
    <reaction evidence="1">
        <text>ATP + protein L-histidine = ADP + protein N-phospho-L-histidine.</text>
        <dbReference type="EC" id="2.7.13.3"/>
    </reaction>
</comment>
<dbReference type="SUPFAM" id="SSF55785">
    <property type="entry name" value="PYP-like sensor domain (PAS domain)"/>
    <property type="match status" value="5"/>
</dbReference>
<dbReference type="Pfam" id="PF00512">
    <property type="entry name" value="HisKA"/>
    <property type="match status" value="1"/>
</dbReference>
<dbReference type="InterPro" id="IPR000014">
    <property type="entry name" value="PAS"/>
</dbReference>